<evidence type="ECO:0000313" key="3">
    <source>
        <dbReference type="Proteomes" id="UP000001075"/>
    </source>
</evidence>
<sequence>MPKVTAWTLFLPDFIGRGQAQQTVRCVSCSCHPQQKKTTCAQRVVAFPVTMVTAAEELVVGFGQDLLAHLSMSAPRARMTS</sequence>
<evidence type="ECO:0000313" key="2">
    <source>
        <dbReference type="EMBL" id="EGW15085.1"/>
    </source>
</evidence>
<feature type="chain" id="PRO_5003445385" evidence="1">
    <location>
        <begin position="21"/>
        <end position="81"/>
    </location>
</feature>
<keyword evidence="1" id="KW-0732">Signal</keyword>
<reference evidence="3" key="1">
    <citation type="journal article" date="2011" name="Nat. Biotechnol.">
        <title>The genomic sequence of the Chinese hamster ovary (CHO)-K1 cell line.</title>
        <authorList>
            <person name="Xu X."/>
            <person name="Nagarajan H."/>
            <person name="Lewis N.E."/>
            <person name="Pan S."/>
            <person name="Cai Z."/>
            <person name="Liu X."/>
            <person name="Chen W."/>
            <person name="Xie M."/>
            <person name="Wang W."/>
            <person name="Hammond S."/>
            <person name="Andersen M.R."/>
            <person name="Neff N."/>
            <person name="Passarelli B."/>
            <person name="Koh W."/>
            <person name="Fan H.C."/>
            <person name="Wang J."/>
            <person name="Gui Y."/>
            <person name="Lee K.H."/>
            <person name="Betenbaugh M.J."/>
            <person name="Quake S.R."/>
            <person name="Famili I."/>
            <person name="Palsson B.O."/>
            <person name="Wang J."/>
        </authorList>
    </citation>
    <scope>NUCLEOTIDE SEQUENCE [LARGE SCALE GENOMIC DNA]</scope>
    <source>
        <strain evidence="3">CHO K1 cell line</strain>
    </source>
</reference>
<feature type="signal peptide" evidence="1">
    <location>
        <begin position="1"/>
        <end position="20"/>
    </location>
</feature>
<accession>G3IP17</accession>
<proteinExistence type="predicted"/>
<evidence type="ECO:0000256" key="1">
    <source>
        <dbReference type="SAM" id="SignalP"/>
    </source>
</evidence>
<dbReference type="AlphaFoldDB" id="G3IP17"/>
<dbReference type="EMBL" id="JH008455">
    <property type="protein sequence ID" value="EGW15085.1"/>
    <property type="molecule type" value="Genomic_DNA"/>
</dbReference>
<name>G3IP17_CRIGR</name>
<organism evidence="2 3">
    <name type="scientific">Cricetulus griseus</name>
    <name type="common">Chinese hamster</name>
    <name type="synonym">Cricetulus barabensis griseus</name>
    <dbReference type="NCBI Taxonomy" id="10029"/>
    <lineage>
        <taxon>Eukaryota</taxon>
        <taxon>Metazoa</taxon>
        <taxon>Chordata</taxon>
        <taxon>Craniata</taxon>
        <taxon>Vertebrata</taxon>
        <taxon>Euteleostomi</taxon>
        <taxon>Mammalia</taxon>
        <taxon>Eutheria</taxon>
        <taxon>Euarchontoglires</taxon>
        <taxon>Glires</taxon>
        <taxon>Rodentia</taxon>
        <taxon>Myomorpha</taxon>
        <taxon>Muroidea</taxon>
        <taxon>Cricetidae</taxon>
        <taxon>Cricetinae</taxon>
        <taxon>Cricetulus</taxon>
    </lineage>
</organism>
<dbReference type="Proteomes" id="UP000001075">
    <property type="component" value="Unassembled WGS sequence"/>
</dbReference>
<protein>
    <submittedName>
        <fullName evidence="2">Uncharacterized protein</fullName>
    </submittedName>
</protein>
<gene>
    <name evidence="2" type="ORF">I79_025718</name>
</gene>
<dbReference type="InParanoid" id="G3IP17"/>